<dbReference type="Gramene" id="Pp3c20_18190V3.1">
    <property type="protein sequence ID" value="Pp3c20_18190V3.1"/>
    <property type="gene ID" value="Pp3c20_18190"/>
</dbReference>
<reference evidence="1 3" key="2">
    <citation type="journal article" date="2018" name="Plant J.">
        <title>The Physcomitrella patens chromosome-scale assembly reveals moss genome structure and evolution.</title>
        <authorList>
            <person name="Lang D."/>
            <person name="Ullrich K.K."/>
            <person name="Murat F."/>
            <person name="Fuchs J."/>
            <person name="Jenkins J."/>
            <person name="Haas F.B."/>
            <person name="Piednoel M."/>
            <person name="Gundlach H."/>
            <person name="Van Bel M."/>
            <person name="Meyberg R."/>
            <person name="Vives C."/>
            <person name="Morata J."/>
            <person name="Symeonidi A."/>
            <person name="Hiss M."/>
            <person name="Muchero W."/>
            <person name="Kamisugi Y."/>
            <person name="Saleh O."/>
            <person name="Blanc G."/>
            <person name="Decker E.L."/>
            <person name="van Gessel N."/>
            <person name="Grimwood J."/>
            <person name="Hayes R.D."/>
            <person name="Graham S.W."/>
            <person name="Gunter L.E."/>
            <person name="McDaniel S.F."/>
            <person name="Hoernstein S.N.W."/>
            <person name="Larsson A."/>
            <person name="Li F.W."/>
            <person name="Perroud P.F."/>
            <person name="Phillips J."/>
            <person name="Ranjan P."/>
            <person name="Rokshar D.S."/>
            <person name="Rothfels C.J."/>
            <person name="Schneider L."/>
            <person name="Shu S."/>
            <person name="Stevenson D.W."/>
            <person name="Thummler F."/>
            <person name="Tillich M."/>
            <person name="Villarreal Aguilar J.C."/>
            <person name="Widiez T."/>
            <person name="Wong G.K."/>
            <person name="Wymore A."/>
            <person name="Zhang Y."/>
            <person name="Zimmer A.D."/>
            <person name="Quatrano R.S."/>
            <person name="Mayer K.F.X."/>
            <person name="Goodstein D."/>
            <person name="Casacuberta J.M."/>
            <person name="Vandepoele K."/>
            <person name="Reski R."/>
            <person name="Cuming A.C."/>
            <person name="Tuskan G.A."/>
            <person name="Maumus F."/>
            <person name="Salse J."/>
            <person name="Schmutz J."/>
            <person name="Rensing S.A."/>
        </authorList>
    </citation>
    <scope>NUCLEOTIDE SEQUENCE [LARGE SCALE GENOMIC DNA]</scope>
    <source>
        <strain evidence="2 3">cv. Gransden 2004</strain>
    </source>
</reference>
<name>A0A2K1IVP6_PHYPA</name>
<evidence type="ECO:0000313" key="3">
    <source>
        <dbReference type="Proteomes" id="UP000006727"/>
    </source>
</evidence>
<gene>
    <name evidence="1" type="ORF">PHYPA_025293</name>
</gene>
<evidence type="ECO:0000313" key="2">
    <source>
        <dbReference type="EnsemblPlants" id="Pp3c20_18190V3.1"/>
    </source>
</evidence>
<proteinExistence type="predicted"/>
<dbReference type="STRING" id="3218.A0A2K1IVP6"/>
<protein>
    <submittedName>
        <fullName evidence="1 2">Uncharacterized protein</fullName>
    </submittedName>
</protein>
<dbReference type="EMBL" id="ABEU02000020">
    <property type="protein sequence ID" value="PNR33350.1"/>
    <property type="molecule type" value="Genomic_DNA"/>
</dbReference>
<evidence type="ECO:0000313" key="1">
    <source>
        <dbReference type="EMBL" id="PNR33350.1"/>
    </source>
</evidence>
<reference evidence="2" key="3">
    <citation type="submission" date="2020-12" db="UniProtKB">
        <authorList>
            <consortium name="EnsemblPlants"/>
        </authorList>
    </citation>
    <scope>IDENTIFICATION</scope>
</reference>
<sequence>MAEPTSSLATNIRRQGTLTLVSNRTVEKDEVVISAGEKVRAIDLRIMRGYLNTTPVHSTLSYIRGDEGTMWDRGYPI</sequence>
<organism evidence="1">
    <name type="scientific">Physcomitrium patens</name>
    <name type="common">Spreading-leaved earth moss</name>
    <name type="synonym">Physcomitrella patens</name>
    <dbReference type="NCBI Taxonomy" id="3218"/>
    <lineage>
        <taxon>Eukaryota</taxon>
        <taxon>Viridiplantae</taxon>
        <taxon>Streptophyta</taxon>
        <taxon>Embryophyta</taxon>
        <taxon>Bryophyta</taxon>
        <taxon>Bryophytina</taxon>
        <taxon>Bryopsida</taxon>
        <taxon>Funariidae</taxon>
        <taxon>Funariales</taxon>
        <taxon>Funariaceae</taxon>
        <taxon>Physcomitrium</taxon>
    </lineage>
</organism>
<dbReference type="AlphaFoldDB" id="A0A2K1IVP6"/>
<reference evidence="1 3" key="1">
    <citation type="journal article" date="2008" name="Science">
        <title>The Physcomitrella genome reveals evolutionary insights into the conquest of land by plants.</title>
        <authorList>
            <person name="Rensing S."/>
            <person name="Lang D."/>
            <person name="Zimmer A."/>
            <person name="Terry A."/>
            <person name="Salamov A."/>
            <person name="Shapiro H."/>
            <person name="Nishiyama T."/>
            <person name="Perroud P.-F."/>
            <person name="Lindquist E."/>
            <person name="Kamisugi Y."/>
            <person name="Tanahashi T."/>
            <person name="Sakakibara K."/>
            <person name="Fujita T."/>
            <person name="Oishi K."/>
            <person name="Shin-I T."/>
            <person name="Kuroki Y."/>
            <person name="Toyoda A."/>
            <person name="Suzuki Y."/>
            <person name="Hashimoto A."/>
            <person name="Yamaguchi K."/>
            <person name="Sugano A."/>
            <person name="Kohara Y."/>
            <person name="Fujiyama A."/>
            <person name="Anterola A."/>
            <person name="Aoki S."/>
            <person name="Ashton N."/>
            <person name="Barbazuk W.B."/>
            <person name="Barker E."/>
            <person name="Bennetzen J."/>
            <person name="Bezanilla M."/>
            <person name="Blankenship R."/>
            <person name="Cho S.H."/>
            <person name="Dutcher S."/>
            <person name="Estelle M."/>
            <person name="Fawcett J.A."/>
            <person name="Gundlach H."/>
            <person name="Hanada K."/>
            <person name="Heyl A."/>
            <person name="Hicks K.A."/>
            <person name="Hugh J."/>
            <person name="Lohr M."/>
            <person name="Mayer K."/>
            <person name="Melkozernov A."/>
            <person name="Murata T."/>
            <person name="Nelson D."/>
            <person name="Pils B."/>
            <person name="Prigge M."/>
            <person name="Reiss B."/>
            <person name="Renner T."/>
            <person name="Rombauts S."/>
            <person name="Rushton P."/>
            <person name="Sanderfoot A."/>
            <person name="Schween G."/>
            <person name="Shiu S.-H."/>
            <person name="Stueber K."/>
            <person name="Theodoulou F.L."/>
            <person name="Tu H."/>
            <person name="Van de Peer Y."/>
            <person name="Verrier P.J."/>
            <person name="Waters E."/>
            <person name="Wood A."/>
            <person name="Yang L."/>
            <person name="Cove D."/>
            <person name="Cuming A."/>
            <person name="Hasebe M."/>
            <person name="Lucas S."/>
            <person name="Mishler D.B."/>
            <person name="Reski R."/>
            <person name="Grigoriev I."/>
            <person name="Quatrano R.S."/>
            <person name="Boore J.L."/>
        </authorList>
    </citation>
    <scope>NUCLEOTIDE SEQUENCE [LARGE SCALE GENOMIC DNA]</scope>
    <source>
        <strain evidence="2 3">cv. Gransden 2004</strain>
    </source>
</reference>
<keyword evidence="3" id="KW-1185">Reference proteome</keyword>
<dbReference type="InParanoid" id="A0A2K1IVP6"/>
<dbReference type="Proteomes" id="UP000006727">
    <property type="component" value="Chromosome 20"/>
</dbReference>
<dbReference type="EnsemblPlants" id="Pp3c20_18190V3.1">
    <property type="protein sequence ID" value="Pp3c20_18190V3.1"/>
    <property type="gene ID" value="Pp3c20_18190"/>
</dbReference>
<accession>A0A2K1IVP6</accession>